<name>A0A8J3VZU8_9ACTN</name>
<sequence length="136" mass="14349">MALPLPVLVEDLHSFQHVADYGGVALAPRARFRVDPHCSKTGASAGYVSDRVVTDHLSALAESCVVSLGRVFEQLGIGLADALGSRQGVGVDGLGQPGLRDLPELVVCCIVGDDRYRPCTPPPWSVYYYAAAPGTV</sequence>
<dbReference type="EMBL" id="BOOG01000036">
    <property type="protein sequence ID" value="GIH71554.1"/>
    <property type="molecule type" value="Genomic_DNA"/>
</dbReference>
<reference evidence="1" key="1">
    <citation type="submission" date="2021-01" db="EMBL/GenBank/DDBJ databases">
        <title>Whole genome shotgun sequence of Sphaerimonospora thailandensis NBRC 107569.</title>
        <authorList>
            <person name="Komaki H."/>
            <person name="Tamura T."/>
        </authorList>
    </citation>
    <scope>NUCLEOTIDE SEQUENCE</scope>
    <source>
        <strain evidence="1">NBRC 107569</strain>
    </source>
</reference>
<dbReference type="AlphaFoldDB" id="A0A8J3VZU8"/>
<organism evidence="1 2">
    <name type="scientific">Sphaerimonospora thailandensis</name>
    <dbReference type="NCBI Taxonomy" id="795644"/>
    <lineage>
        <taxon>Bacteria</taxon>
        <taxon>Bacillati</taxon>
        <taxon>Actinomycetota</taxon>
        <taxon>Actinomycetes</taxon>
        <taxon>Streptosporangiales</taxon>
        <taxon>Streptosporangiaceae</taxon>
        <taxon>Sphaerimonospora</taxon>
    </lineage>
</organism>
<evidence type="ECO:0000313" key="2">
    <source>
        <dbReference type="Proteomes" id="UP000610966"/>
    </source>
</evidence>
<proteinExistence type="predicted"/>
<protein>
    <submittedName>
        <fullName evidence="1">Uncharacterized protein</fullName>
    </submittedName>
</protein>
<comment type="caution">
    <text evidence="1">The sequence shown here is derived from an EMBL/GenBank/DDBJ whole genome shotgun (WGS) entry which is preliminary data.</text>
</comment>
<accession>A0A8J3VZU8</accession>
<evidence type="ECO:0000313" key="1">
    <source>
        <dbReference type="EMBL" id="GIH71554.1"/>
    </source>
</evidence>
<dbReference type="Proteomes" id="UP000610966">
    <property type="component" value="Unassembled WGS sequence"/>
</dbReference>
<keyword evidence="2" id="KW-1185">Reference proteome</keyword>
<gene>
    <name evidence="1" type="ORF">Mth01_38070</name>
</gene>